<dbReference type="STRING" id="247490.KSU1_C1504"/>
<dbReference type="OrthoDB" id="9892358at2"/>
<accession>I3IN05</accession>
<dbReference type="AlphaFoldDB" id="I3IN05"/>
<keyword evidence="2" id="KW-1185">Reference proteome</keyword>
<proteinExistence type="predicted"/>
<protein>
    <recommendedName>
        <fullName evidence="3">Phage protein</fullName>
    </recommendedName>
</protein>
<evidence type="ECO:0008006" key="3">
    <source>
        <dbReference type="Google" id="ProtNLM"/>
    </source>
</evidence>
<dbReference type="eggNOG" id="ENOG502ZNFR">
    <property type="taxonomic scope" value="Bacteria"/>
</dbReference>
<dbReference type="EMBL" id="BAFH01000003">
    <property type="protein sequence ID" value="GAB63100.1"/>
    <property type="molecule type" value="Genomic_DNA"/>
</dbReference>
<comment type="caution">
    <text evidence="1">The sequence shown here is derived from an EMBL/GenBank/DDBJ whole genome shotgun (WGS) entry which is preliminary data.</text>
</comment>
<gene>
    <name evidence="1" type="ORF">KSU1_C1504</name>
</gene>
<organism evidence="1 2">
    <name type="scientific">Candidatus Jettenia caeni</name>
    <dbReference type="NCBI Taxonomy" id="247490"/>
    <lineage>
        <taxon>Bacteria</taxon>
        <taxon>Pseudomonadati</taxon>
        <taxon>Planctomycetota</taxon>
        <taxon>Candidatus Brocadiia</taxon>
        <taxon>Candidatus Brocadiales</taxon>
        <taxon>Candidatus Brocadiaceae</taxon>
        <taxon>Candidatus Jettenia</taxon>
    </lineage>
</organism>
<sequence length="137" mass="14895">MGKNTAQEIIDLGFIREMFRKEDDAALSTFIDGVISEQTKILEGRIGSAAYASVISPVQDYVKRAEKCLAAVELIGRRIMILLSNVPGAGQAVDIRSEERKRDYYMNEAHALIAKIVAGVTADGDGMGFGVVESSHF</sequence>
<name>I3IN05_9BACT</name>
<evidence type="ECO:0000313" key="1">
    <source>
        <dbReference type="EMBL" id="GAB63100.1"/>
    </source>
</evidence>
<dbReference type="Proteomes" id="UP000002985">
    <property type="component" value="Unassembled WGS sequence"/>
</dbReference>
<evidence type="ECO:0000313" key="2">
    <source>
        <dbReference type="Proteomes" id="UP000002985"/>
    </source>
</evidence>
<reference evidence="1 2" key="1">
    <citation type="journal article" date="2012" name="FEBS Lett.">
        <title>Anammox organism KSU-1 expresses a NirK-type copper-containing nitrite reductase instead of a NirS-type with cytochrome cd1.</title>
        <authorList>
            <person name="Hira D."/>
            <person name="Toh H."/>
            <person name="Migita C.T."/>
            <person name="Okubo H."/>
            <person name="Nishiyama T."/>
            <person name="Hattori M."/>
            <person name="Furukawa K."/>
            <person name="Fujii T."/>
        </authorList>
    </citation>
    <scope>NUCLEOTIDE SEQUENCE [LARGE SCALE GENOMIC DNA]</scope>
</reference>